<evidence type="ECO:0000313" key="2">
    <source>
        <dbReference type="EMBL" id="KAJ1187645.1"/>
    </source>
</evidence>
<dbReference type="EMBL" id="JANPWB010000005">
    <property type="protein sequence ID" value="KAJ1187645.1"/>
    <property type="molecule type" value="Genomic_DNA"/>
</dbReference>
<feature type="region of interest" description="Disordered" evidence="1">
    <location>
        <begin position="1"/>
        <end position="30"/>
    </location>
</feature>
<keyword evidence="3" id="KW-1185">Reference proteome</keyword>
<gene>
    <name evidence="2" type="ORF">NDU88_004419</name>
</gene>
<accession>A0AAV7UF89</accession>
<evidence type="ECO:0000313" key="3">
    <source>
        <dbReference type="Proteomes" id="UP001066276"/>
    </source>
</evidence>
<comment type="caution">
    <text evidence="2">The sequence shown here is derived from an EMBL/GenBank/DDBJ whole genome shotgun (WGS) entry which is preliminary data.</text>
</comment>
<dbReference type="Proteomes" id="UP001066276">
    <property type="component" value="Chromosome 3_1"/>
</dbReference>
<name>A0AAV7UF89_PLEWA</name>
<organism evidence="2 3">
    <name type="scientific">Pleurodeles waltl</name>
    <name type="common">Iberian ribbed newt</name>
    <dbReference type="NCBI Taxonomy" id="8319"/>
    <lineage>
        <taxon>Eukaryota</taxon>
        <taxon>Metazoa</taxon>
        <taxon>Chordata</taxon>
        <taxon>Craniata</taxon>
        <taxon>Vertebrata</taxon>
        <taxon>Euteleostomi</taxon>
        <taxon>Amphibia</taxon>
        <taxon>Batrachia</taxon>
        <taxon>Caudata</taxon>
        <taxon>Salamandroidea</taxon>
        <taxon>Salamandridae</taxon>
        <taxon>Pleurodelinae</taxon>
        <taxon>Pleurodeles</taxon>
    </lineage>
</organism>
<protein>
    <submittedName>
        <fullName evidence="2">Uncharacterized protein</fullName>
    </submittedName>
</protein>
<dbReference type="AlphaFoldDB" id="A0AAV7UF89"/>
<proteinExistence type="predicted"/>
<feature type="region of interest" description="Disordered" evidence="1">
    <location>
        <begin position="54"/>
        <end position="110"/>
    </location>
</feature>
<sequence length="110" mass="11357">MPAGDDGEAPWHTNGRLAPQESDRGQTAGCDARAAWRDAEAGGWLAGTVRLRQAPGDRPGAEVALKKSEQAPGGTRGTAPKGVNALPSPRSEQAGRGSPRPVVAPPTKER</sequence>
<evidence type="ECO:0000256" key="1">
    <source>
        <dbReference type="SAM" id="MobiDB-lite"/>
    </source>
</evidence>
<reference evidence="2" key="1">
    <citation type="journal article" date="2022" name="bioRxiv">
        <title>Sequencing and chromosome-scale assembly of the giantPleurodeles waltlgenome.</title>
        <authorList>
            <person name="Brown T."/>
            <person name="Elewa A."/>
            <person name="Iarovenko S."/>
            <person name="Subramanian E."/>
            <person name="Araus A.J."/>
            <person name="Petzold A."/>
            <person name="Susuki M."/>
            <person name="Suzuki K.-i.T."/>
            <person name="Hayashi T."/>
            <person name="Toyoda A."/>
            <person name="Oliveira C."/>
            <person name="Osipova E."/>
            <person name="Leigh N.D."/>
            <person name="Simon A."/>
            <person name="Yun M.H."/>
        </authorList>
    </citation>
    <scope>NUCLEOTIDE SEQUENCE</scope>
    <source>
        <strain evidence="2">20211129_DDA</strain>
        <tissue evidence="2">Liver</tissue>
    </source>
</reference>